<dbReference type="eggNOG" id="COG4715">
    <property type="taxonomic scope" value="Bacteria"/>
</dbReference>
<evidence type="ECO:0000259" key="2">
    <source>
        <dbReference type="PROSITE" id="PS50966"/>
    </source>
</evidence>
<dbReference type="EMBL" id="AEPV01000008">
    <property type="protein sequence ID" value="EFU74881.1"/>
    <property type="molecule type" value="Genomic_DNA"/>
</dbReference>
<comment type="caution">
    <text evidence="3">The sequence shown here is derived from an EMBL/GenBank/DDBJ whole genome shotgun (WGS) entry which is preliminary data.</text>
</comment>
<dbReference type="Proteomes" id="UP000010296">
    <property type="component" value="Unassembled WGS sequence"/>
</dbReference>
<dbReference type="OrthoDB" id="9760715at2"/>
<reference evidence="3 4" key="1">
    <citation type="submission" date="2010-12" db="EMBL/GenBank/DDBJ databases">
        <authorList>
            <person name="Muzny D."/>
            <person name="Qin X."/>
            <person name="Deng J."/>
            <person name="Jiang H."/>
            <person name="Liu Y."/>
            <person name="Qu J."/>
            <person name="Song X.-Z."/>
            <person name="Zhang L."/>
            <person name="Thornton R."/>
            <person name="Coyle M."/>
            <person name="Francisco L."/>
            <person name="Jackson L."/>
            <person name="Javaid M."/>
            <person name="Korchina V."/>
            <person name="Kovar C."/>
            <person name="Mata R."/>
            <person name="Mathew T."/>
            <person name="Ngo R."/>
            <person name="Nguyen L."/>
            <person name="Nguyen N."/>
            <person name="Okwuonu G."/>
            <person name="Ongeri F."/>
            <person name="Pham C."/>
            <person name="Simmons D."/>
            <person name="Wilczek-Boney K."/>
            <person name="Hale W."/>
            <person name="Jakkamsetti A."/>
            <person name="Pham P."/>
            <person name="Ruth R."/>
            <person name="San Lucas F."/>
            <person name="Warren J."/>
            <person name="Zhang J."/>
            <person name="Zhao Z."/>
            <person name="Zhou C."/>
            <person name="Zhu D."/>
            <person name="Lee S."/>
            <person name="Bess C."/>
            <person name="Blankenburg K."/>
            <person name="Forbes L."/>
            <person name="Fu Q."/>
            <person name="Gubbala S."/>
            <person name="Hirani K."/>
            <person name="Jayaseelan J.C."/>
            <person name="Lara F."/>
            <person name="Munidasa M."/>
            <person name="Palculict T."/>
            <person name="Patil S."/>
            <person name="Pu L.-L."/>
            <person name="Saada N."/>
            <person name="Tang L."/>
            <person name="Weissenberger G."/>
            <person name="Zhu Y."/>
            <person name="Hemphill L."/>
            <person name="Shang Y."/>
            <person name="Youmans B."/>
            <person name="Ayvaz T."/>
            <person name="Ross M."/>
            <person name="Santibanez J."/>
            <person name="Aqrawi P."/>
            <person name="Gross S."/>
            <person name="Joshi V."/>
            <person name="Fowler G."/>
            <person name="Nazareth L."/>
            <person name="Reid J."/>
            <person name="Worley K."/>
            <person name="Petrosino J."/>
            <person name="Highlander S."/>
            <person name="Gibbs R."/>
        </authorList>
    </citation>
    <scope>NUCLEOTIDE SEQUENCE [LARGE SCALE GENOMIC DNA]</scope>
    <source>
        <strain evidence="4">DSM 15952 / CCUG 50447 / LMG 22039 / TP 1.5</strain>
    </source>
</reference>
<accession>E6LD38</accession>
<dbReference type="AlphaFoldDB" id="E6LD38"/>
<dbReference type="PATRIC" id="fig|888064.11.peg.893"/>
<keyword evidence="1" id="KW-0863">Zinc-finger</keyword>
<keyword evidence="4" id="KW-1185">Reference proteome</keyword>
<evidence type="ECO:0000313" key="4">
    <source>
        <dbReference type="Proteomes" id="UP000010296"/>
    </source>
</evidence>
<dbReference type="GO" id="GO:0008270">
    <property type="term" value="F:zinc ion binding"/>
    <property type="evidence" value="ECO:0007669"/>
    <property type="project" value="UniProtKB-KW"/>
</dbReference>
<feature type="domain" description="SWIM-type" evidence="2">
    <location>
        <begin position="44"/>
        <end position="82"/>
    </location>
</feature>
<dbReference type="RefSeq" id="WP_007207308.1">
    <property type="nucleotide sequence ID" value="NZ_GL622241.1"/>
</dbReference>
<gene>
    <name evidence="3" type="ORF">HMPREF9088_0287</name>
</gene>
<keyword evidence="1" id="KW-0479">Metal-binding</keyword>
<dbReference type="Pfam" id="PF04434">
    <property type="entry name" value="SWIM"/>
    <property type="match status" value="1"/>
</dbReference>
<dbReference type="PROSITE" id="PS50966">
    <property type="entry name" value="ZF_SWIM"/>
    <property type="match status" value="1"/>
</dbReference>
<keyword evidence="1" id="KW-0862">Zinc</keyword>
<proteinExistence type="predicted"/>
<name>E6LD38_ENTI1</name>
<organism evidence="3 4">
    <name type="scientific">Enterococcus italicus (strain DSM 15952 / CCUG 50447 / LMG 22039 / TP 1.5)</name>
    <dbReference type="NCBI Taxonomy" id="888064"/>
    <lineage>
        <taxon>Bacteria</taxon>
        <taxon>Bacillati</taxon>
        <taxon>Bacillota</taxon>
        <taxon>Bacilli</taxon>
        <taxon>Lactobacillales</taxon>
        <taxon>Enterococcaceae</taxon>
        <taxon>Enterococcus</taxon>
    </lineage>
</organism>
<protein>
    <submittedName>
        <fullName evidence="3">SWIM zinc finger domain protein</fullName>
    </submittedName>
</protein>
<dbReference type="HOGENOM" id="CLU_035128_1_0_9"/>
<sequence>MKWEKLFTTQIVERGYEYYCEGMVDSFEVTVDGIHGLVMGSEEYNVSISLVQGDVDEMSCSCPYARGGKHCKHMAAVLFAWSSQTGDLERTSKWRIDDDEDFQSRLAEIDDLVEEADSETVRSFLKGVLAADERWYHRFCQTVKQEDDEDELLDYRLILDALVYEYAGDDEFIDYKEAGDFAIELHDILDKDVAELIEKGKYRLAFAVVNHLLFVLNNLAIDDSRGEIDMVADSIYETWGRLLLNVNLEVKQEMFDWFVGQLDGPLEDYLEEYVVQILINEFNEGAFRQERSRLFKERLARMDAIDNHWMREYMDGEWALQVFALLSKAECNEEELKEMCQKYWNLAAVRRVAVEECMGRKDYALALAILDESLQLDREMPGLVVNYSQQKKEIYLLTGDKAAYVKQLWALVLQHDRGDFASYQELKEQYTAEEWVHEREKIFEQLSDSHQVARIYQAEGLKDRLLAYVVKSPGLYELQAFEDDLKEEYPRELLAKYRQELEKSAVVTSNRK</sequence>
<evidence type="ECO:0000313" key="3">
    <source>
        <dbReference type="EMBL" id="EFU74881.1"/>
    </source>
</evidence>
<dbReference type="InterPro" id="IPR007527">
    <property type="entry name" value="Znf_SWIM"/>
</dbReference>
<evidence type="ECO:0000256" key="1">
    <source>
        <dbReference type="PROSITE-ProRule" id="PRU00325"/>
    </source>
</evidence>